<evidence type="ECO:0000313" key="3">
    <source>
        <dbReference type="Proteomes" id="UP001497522"/>
    </source>
</evidence>
<organism evidence="2 3">
    <name type="scientific">Sphagnum jensenii</name>
    <dbReference type="NCBI Taxonomy" id="128206"/>
    <lineage>
        <taxon>Eukaryota</taxon>
        <taxon>Viridiplantae</taxon>
        <taxon>Streptophyta</taxon>
        <taxon>Embryophyta</taxon>
        <taxon>Bryophyta</taxon>
        <taxon>Sphagnophytina</taxon>
        <taxon>Sphagnopsida</taxon>
        <taxon>Sphagnales</taxon>
        <taxon>Sphagnaceae</taxon>
        <taxon>Sphagnum</taxon>
    </lineage>
</organism>
<name>A0ABP1BY48_9BRYO</name>
<accession>A0ABP1BY48</accession>
<protein>
    <submittedName>
        <fullName evidence="2">Uncharacterized protein</fullName>
    </submittedName>
</protein>
<keyword evidence="1" id="KW-0812">Transmembrane</keyword>
<feature type="transmembrane region" description="Helical" evidence="1">
    <location>
        <begin position="49"/>
        <end position="68"/>
    </location>
</feature>
<reference evidence="2" key="1">
    <citation type="submission" date="2024-03" db="EMBL/GenBank/DDBJ databases">
        <authorList>
            <consortium name="ELIXIR-Norway"/>
            <consortium name="Elixir Norway"/>
        </authorList>
    </citation>
    <scope>NUCLEOTIDE SEQUENCE</scope>
</reference>
<keyword evidence="3" id="KW-1185">Reference proteome</keyword>
<evidence type="ECO:0000313" key="2">
    <source>
        <dbReference type="EMBL" id="CAK9881030.1"/>
    </source>
</evidence>
<gene>
    <name evidence="2" type="ORF">CSSPJE1EN2_LOCUS22429</name>
</gene>
<evidence type="ECO:0000256" key="1">
    <source>
        <dbReference type="SAM" id="Phobius"/>
    </source>
</evidence>
<keyword evidence="1" id="KW-0472">Membrane</keyword>
<dbReference type="Proteomes" id="UP001497522">
    <property type="component" value="Chromosome 8"/>
</dbReference>
<sequence length="70" mass="7911">MLVSSFPVSVEILALYLKLQKLDYCASEIPALPDPLISPNSLVFFPVKIWWLMLSFLLVSCGVSYIVMEM</sequence>
<dbReference type="EMBL" id="OZ023709">
    <property type="protein sequence ID" value="CAK9881030.1"/>
    <property type="molecule type" value="Genomic_DNA"/>
</dbReference>
<keyword evidence="1" id="KW-1133">Transmembrane helix</keyword>
<proteinExistence type="predicted"/>